<evidence type="ECO:0000256" key="2">
    <source>
        <dbReference type="ARBA" id="ARBA00010876"/>
    </source>
</evidence>
<dbReference type="STRING" id="84022.CACET_c21040"/>
<dbReference type="GO" id="GO:0120159">
    <property type="term" value="F:rRNA pseudouridine synthase activity"/>
    <property type="evidence" value="ECO:0007669"/>
    <property type="project" value="UniProtKB-ARBA"/>
</dbReference>
<organism evidence="6 7">
    <name type="scientific">Clostridium aceticum</name>
    <dbReference type="NCBI Taxonomy" id="84022"/>
    <lineage>
        <taxon>Bacteria</taxon>
        <taxon>Bacillati</taxon>
        <taxon>Bacillota</taxon>
        <taxon>Clostridia</taxon>
        <taxon>Eubacteriales</taxon>
        <taxon>Clostridiaceae</taxon>
        <taxon>Clostridium</taxon>
    </lineage>
</organism>
<dbReference type="PROSITE" id="PS01129">
    <property type="entry name" value="PSI_RLU"/>
    <property type="match status" value="1"/>
</dbReference>
<dbReference type="InterPro" id="IPR006225">
    <property type="entry name" value="PsdUridine_synth_RluC/D"/>
</dbReference>
<dbReference type="InterPro" id="IPR006145">
    <property type="entry name" value="PsdUridine_synth_RsuA/RluA"/>
</dbReference>
<dbReference type="CDD" id="cd00165">
    <property type="entry name" value="S4"/>
    <property type="match status" value="1"/>
</dbReference>
<evidence type="ECO:0000313" key="6">
    <source>
        <dbReference type="EMBL" id="AKL95551.1"/>
    </source>
</evidence>
<evidence type="ECO:0000256" key="1">
    <source>
        <dbReference type="ARBA" id="ARBA00000073"/>
    </source>
</evidence>
<comment type="function">
    <text evidence="5">Responsible for synthesis of pseudouridine from uracil.</text>
</comment>
<evidence type="ECO:0000256" key="5">
    <source>
        <dbReference type="RuleBase" id="RU362028"/>
    </source>
</evidence>
<dbReference type="SMART" id="SM00363">
    <property type="entry name" value="S4"/>
    <property type="match status" value="1"/>
</dbReference>
<dbReference type="NCBIfam" id="TIGR00005">
    <property type="entry name" value="rluA_subfam"/>
    <property type="match status" value="1"/>
</dbReference>
<dbReference type="EC" id="5.4.99.-" evidence="5"/>
<gene>
    <name evidence="6" type="ORF">CACET_c21040</name>
</gene>
<dbReference type="Pfam" id="PF00849">
    <property type="entry name" value="PseudoU_synth_2"/>
    <property type="match status" value="1"/>
</dbReference>
<dbReference type="FunFam" id="3.30.2350.10:FF:000006">
    <property type="entry name" value="Pseudouridine synthase"/>
    <property type="match status" value="1"/>
</dbReference>
<evidence type="ECO:0000256" key="4">
    <source>
        <dbReference type="ARBA" id="ARBA00023235"/>
    </source>
</evidence>
<dbReference type="GO" id="GO:0000455">
    <property type="term" value="P:enzyme-directed rRNA pseudouridine synthesis"/>
    <property type="evidence" value="ECO:0007669"/>
    <property type="project" value="UniProtKB-ARBA"/>
</dbReference>
<dbReference type="KEGG" id="cace:CACET_c21040"/>
<reference evidence="6 7" key="1">
    <citation type="submission" date="2014-10" db="EMBL/GenBank/DDBJ databases">
        <title>Genome sequence of Clostridium aceticum DSM 1496.</title>
        <authorList>
            <person name="Poehlein A."/>
            <person name="Schiel-Bengelsdorf B."/>
            <person name="Gottschalk G."/>
            <person name="Duerre P."/>
            <person name="Daniel R."/>
        </authorList>
    </citation>
    <scope>NUCLEOTIDE SEQUENCE [LARGE SCALE GENOMIC DNA]</scope>
    <source>
        <strain evidence="6 7">DSM 1496</strain>
    </source>
</reference>
<dbReference type="PANTHER" id="PTHR21600">
    <property type="entry name" value="MITOCHONDRIAL RNA PSEUDOURIDINE SYNTHASE"/>
    <property type="match status" value="1"/>
</dbReference>
<keyword evidence="6" id="KW-0326">Glycosidase</keyword>
<dbReference type="InterPro" id="IPR002942">
    <property type="entry name" value="S4_RNA-bd"/>
</dbReference>
<dbReference type="InterPro" id="IPR020103">
    <property type="entry name" value="PsdUridine_synth_cat_dom_sf"/>
</dbReference>
<evidence type="ECO:0000313" key="7">
    <source>
        <dbReference type="Proteomes" id="UP000035704"/>
    </source>
</evidence>
<dbReference type="SUPFAM" id="SSF55174">
    <property type="entry name" value="Alpha-L RNA-binding motif"/>
    <property type="match status" value="1"/>
</dbReference>
<comment type="similarity">
    <text evidence="2 5">Belongs to the pseudouridine synthase RluA family.</text>
</comment>
<dbReference type="PROSITE" id="PS50889">
    <property type="entry name" value="S4"/>
    <property type="match status" value="1"/>
</dbReference>
<sequence>MDREIFFVSEEEEGVRLDLYISEQYEDLSRSYLQKLIKEELVKVNKKLEKSKYIVKEGDEVEVLVPPPRELDIKPQNIPIDIIYEDEDMVIVNKPQDMVVHPAVGNYENTLVNALLYHCEGKLSSINGVIRPGIVHRIDKDTSGLLMVAKNNVAHRKLAEQLKEHSITRRYHAIALGNIKESKATIDAPIGRHPTQRLKMAVVENGRNAVTHIQVLERFKGYTYIEAKLETGRTHQIRVHLSYIKHPLLGDEVYGGKSTKFNLAGQVLHAKVLGFIHPTKKEYMEFEAPLPPSFEKVLRFMRNSPLD</sequence>
<dbReference type="RefSeq" id="WP_044825128.1">
    <property type="nucleotide sequence ID" value="NZ_CP009687.1"/>
</dbReference>
<dbReference type="InterPro" id="IPR006224">
    <property type="entry name" value="PsdUridine_synth_RluA-like_CS"/>
</dbReference>
<keyword evidence="6" id="KW-0378">Hydrolase</keyword>
<dbReference type="PATRIC" id="fig|84022.5.peg.607"/>
<evidence type="ECO:0000256" key="3">
    <source>
        <dbReference type="ARBA" id="ARBA00022884"/>
    </source>
</evidence>
<keyword evidence="3" id="KW-0694">RNA-binding</keyword>
<dbReference type="AlphaFoldDB" id="A0A0D8I9D6"/>
<dbReference type="OrthoDB" id="9807829at2"/>
<dbReference type="Gene3D" id="3.30.2350.10">
    <property type="entry name" value="Pseudouridine synthase"/>
    <property type="match status" value="1"/>
</dbReference>
<keyword evidence="7" id="KW-1185">Reference proteome</keyword>
<dbReference type="GO" id="GO:0016798">
    <property type="term" value="F:hydrolase activity, acting on glycosyl bonds"/>
    <property type="evidence" value="ECO:0007669"/>
    <property type="project" value="UniProtKB-KW"/>
</dbReference>
<dbReference type="SUPFAM" id="SSF55120">
    <property type="entry name" value="Pseudouridine synthase"/>
    <property type="match status" value="1"/>
</dbReference>
<keyword evidence="4 5" id="KW-0413">Isomerase</keyword>
<dbReference type="GO" id="GO:0003723">
    <property type="term" value="F:RNA binding"/>
    <property type="evidence" value="ECO:0007669"/>
    <property type="project" value="UniProtKB-KW"/>
</dbReference>
<proteinExistence type="inferred from homology"/>
<name>A0A0D8I9D6_9CLOT</name>
<comment type="catalytic activity">
    <reaction evidence="1 5">
        <text>a uridine in RNA = a pseudouridine in RNA</text>
        <dbReference type="Rhea" id="RHEA:48348"/>
        <dbReference type="Rhea" id="RHEA-COMP:12068"/>
        <dbReference type="Rhea" id="RHEA-COMP:12069"/>
        <dbReference type="ChEBI" id="CHEBI:65314"/>
        <dbReference type="ChEBI" id="CHEBI:65315"/>
    </reaction>
</comment>
<dbReference type="CDD" id="cd02869">
    <property type="entry name" value="PseudoU_synth_RluA_like"/>
    <property type="match status" value="1"/>
</dbReference>
<dbReference type="Gene3D" id="3.10.290.10">
    <property type="entry name" value="RNA-binding S4 domain"/>
    <property type="match status" value="1"/>
</dbReference>
<protein>
    <recommendedName>
        <fullName evidence="5">Pseudouridine synthase</fullName>
        <ecNumber evidence="5">5.4.99.-</ecNumber>
    </recommendedName>
</protein>
<dbReference type="PANTHER" id="PTHR21600:SF44">
    <property type="entry name" value="RIBOSOMAL LARGE SUBUNIT PSEUDOURIDINE SYNTHASE D"/>
    <property type="match status" value="1"/>
</dbReference>
<accession>A0A0D8I9D6</accession>
<dbReference type="InterPro" id="IPR050188">
    <property type="entry name" value="RluA_PseudoU_synthase"/>
</dbReference>
<dbReference type="EMBL" id="CP009687">
    <property type="protein sequence ID" value="AKL95551.1"/>
    <property type="molecule type" value="Genomic_DNA"/>
</dbReference>
<dbReference type="Proteomes" id="UP000035704">
    <property type="component" value="Chromosome"/>
</dbReference>
<dbReference type="Pfam" id="PF01479">
    <property type="entry name" value="S4"/>
    <property type="match status" value="1"/>
</dbReference>
<dbReference type="InterPro" id="IPR036986">
    <property type="entry name" value="S4_RNA-bd_sf"/>
</dbReference>